<feature type="repeat" description="ANK" evidence="8">
    <location>
        <begin position="377"/>
        <end position="409"/>
    </location>
</feature>
<feature type="repeat" description="ANK" evidence="8">
    <location>
        <begin position="543"/>
        <end position="575"/>
    </location>
</feature>
<proteinExistence type="predicted"/>
<keyword evidence="7" id="KW-0472">Membrane</keyword>
<gene>
    <name evidence="10" type="primary">LOC100904197</name>
</gene>
<dbReference type="GO" id="GO:0044218">
    <property type="term" value="C:other organism cell membrane"/>
    <property type="evidence" value="ECO:0007669"/>
    <property type="project" value="UniProtKB-KW"/>
</dbReference>
<evidence type="ECO:0000256" key="5">
    <source>
        <dbReference type="ARBA" id="ARBA00023028"/>
    </source>
</evidence>
<evidence type="ECO:0000256" key="3">
    <source>
        <dbReference type="ARBA" id="ARBA00022537"/>
    </source>
</evidence>
<dbReference type="Gene3D" id="1.25.40.20">
    <property type="entry name" value="Ankyrin repeat-containing domain"/>
    <property type="match status" value="8"/>
</dbReference>
<protein>
    <submittedName>
        <fullName evidence="10">Serine/threonine-protein phosphatase 6 regulatory ankyrin repeat subunit C</fullName>
    </submittedName>
</protein>
<dbReference type="SUPFAM" id="SSF48403">
    <property type="entry name" value="Ankyrin repeat"/>
    <property type="match status" value="4"/>
</dbReference>
<evidence type="ECO:0000256" key="2">
    <source>
        <dbReference type="ARBA" id="ARBA00022483"/>
    </source>
</evidence>
<organism evidence="9 10">
    <name type="scientific">Galendromus occidentalis</name>
    <name type="common">western predatory mite</name>
    <dbReference type="NCBI Taxonomy" id="34638"/>
    <lineage>
        <taxon>Eukaryota</taxon>
        <taxon>Metazoa</taxon>
        <taxon>Ecdysozoa</taxon>
        <taxon>Arthropoda</taxon>
        <taxon>Chelicerata</taxon>
        <taxon>Arachnida</taxon>
        <taxon>Acari</taxon>
        <taxon>Parasitiformes</taxon>
        <taxon>Mesostigmata</taxon>
        <taxon>Gamasina</taxon>
        <taxon>Phytoseioidea</taxon>
        <taxon>Phytoseiidae</taxon>
        <taxon>Typhlodrominae</taxon>
        <taxon>Galendromus</taxon>
    </lineage>
</organism>
<keyword evidence="5" id="KW-0800">Toxin</keyword>
<dbReference type="AlphaFoldDB" id="A0AAJ7WJL7"/>
<dbReference type="Pfam" id="PF12796">
    <property type="entry name" value="Ank_2"/>
    <property type="match status" value="7"/>
</dbReference>
<dbReference type="KEGG" id="goe:100904197"/>
<dbReference type="PANTHER" id="PTHR24126">
    <property type="entry name" value="ANKYRIN REPEAT, PH AND SEC7 DOMAIN CONTAINING PROTEIN SECG-RELATED"/>
    <property type="match status" value="1"/>
</dbReference>
<feature type="repeat" description="ANK" evidence="8">
    <location>
        <begin position="477"/>
        <end position="509"/>
    </location>
</feature>
<feature type="repeat" description="ANK" evidence="8">
    <location>
        <begin position="1105"/>
        <end position="1137"/>
    </location>
</feature>
<dbReference type="PANTHER" id="PTHR24126:SF14">
    <property type="entry name" value="ANK_REP_REGION DOMAIN-CONTAINING PROTEIN"/>
    <property type="match status" value="1"/>
</dbReference>
<evidence type="ECO:0000256" key="6">
    <source>
        <dbReference type="ARBA" id="ARBA00023043"/>
    </source>
</evidence>
<feature type="repeat" description="ANK" evidence="8">
    <location>
        <begin position="807"/>
        <end position="839"/>
    </location>
</feature>
<keyword evidence="5" id="KW-0528">Neurotoxin</keyword>
<feature type="repeat" description="ANK" evidence="8">
    <location>
        <begin position="927"/>
        <end position="959"/>
    </location>
</feature>
<dbReference type="InterPro" id="IPR036770">
    <property type="entry name" value="Ankyrin_rpt-contain_sf"/>
</dbReference>
<evidence type="ECO:0000256" key="7">
    <source>
        <dbReference type="ARBA" id="ARBA00023298"/>
    </source>
</evidence>
<feature type="repeat" description="ANK" evidence="8">
    <location>
        <begin position="344"/>
        <end position="376"/>
    </location>
</feature>
<evidence type="ECO:0000256" key="4">
    <source>
        <dbReference type="ARBA" id="ARBA00022737"/>
    </source>
</evidence>
<dbReference type="Pfam" id="PF00023">
    <property type="entry name" value="Ank"/>
    <property type="match status" value="2"/>
</dbReference>
<feature type="repeat" description="ANK" evidence="8">
    <location>
        <begin position="72"/>
        <end position="104"/>
    </location>
</feature>
<feature type="repeat" description="ANK" evidence="8">
    <location>
        <begin position="576"/>
        <end position="598"/>
    </location>
</feature>
<accession>A0AAJ7WJL7</accession>
<keyword evidence="7" id="KW-1053">Target membrane</keyword>
<evidence type="ECO:0000256" key="8">
    <source>
        <dbReference type="PROSITE-ProRule" id="PRU00023"/>
    </source>
</evidence>
<evidence type="ECO:0000313" key="10">
    <source>
        <dbReference type="RefSeq" id="XP_028968358.1"/>
    </source>
</evidence>
<comment type="subcellular location">
    <subcellularLocation>
        <location evidence="1">Target cell membrane</location>
    </subcellularLocation>
</comment>
<dbReference type="SMART" id="SM00248">
    <property type="entry name" value="ANK"/>
    <property type="match status" value="25"/>
</dbReference>
<dbReference type="GeneID" id="100904197"/>
<keyword evidence="5" id="KW-0638">Presynaptic neurotoxin</keyword>
<reference evidence="10" key="1">
    <citation type="submission" date="2025-08" db="UniProtKB">
        <authorList>
            <consortium name="RefSeq"/>
        </authorList>
    </citation>
    <scope>IDENTIFICATION</scope>
</reference>
<dbReference type="Proteomes" id="UP000694867">
    <property type="component" value="Unplaced"/>
</dbReference>
<keyword evidence="3" id="KW-1052">Target cell membrane</keyword>
<feature type="repeat" description="ANK" evidence="8">
    <location>
        <begin position="311"/>
        <end position="343"/>
    </location>
</feature>
<evidence type="ECO:0000256" key="1">
    <source>
        <dbReference type="ARBA" id="ARBA00004175"/>
    </source>
</evidence>
<feature type="repeat" description="ANK" evidence="8">
    <location>
        <begin position="510"/>
        <end position="542"/>
    </location>
</feature>
<dbReference type="GO" id="GO:0044231">
    <property type="term" value="C:host cell presynaptic membrane"/>
    <property type="evidence" value="ECO:0007669"/>
    <property type="project" value="UniProtKB-KW"/>
</dbReference>
<feature type="repeat" description="ANK" evidence="8">
    <location>
        <begin position="621"/>
        <end position="643"/>
    </location>
</feature>
<keyword evidence="2" id="KW-0268">Exocytosis</keyword>
<evidence type="ECO:0000313" key="9">
    <source>
        <dbReference type="Proteomes" id="UP000694867"/>
    </source>
</evidence>
<dbReference type="Pfam" id="PF13637">
    <property type="entry name" value="Ank_4"/>
    <property type="match status" value="1"/>
</dbReference>
<dbReference type="InterPro" id="IPR002110">
    <property type="entry name" value="Ankyrin_rpt"/>
</dbReference>
<keyword evidence="4" id="KW-0677">Repeat</keyword>
<keyword evidence="9" id="KW-1185">Reference proteome</keyword>
<sequence>MMPRSHTDPEPLVGYCQSGAFKRWAFFVTFLVRFKKPSPHLIQSIFLNDPGQLANEIETSPLPDGPNFADEQRRSLLHAAAFCGNVYITRYLLEKGARVNAKDVSWITPLHRVCCREELPGSRRDEEVVKHDLGFELDKPSPPNQRIPPGGGLSTDEPVPHMTISHFPNGTTDISGNSIVENVSPIGESQFFSNGSDWMKTDNSSRNENSIGLVRCNSHSFQGNTSAKDQALSLNSFIEDEEDWGPNYGETCTVLLEAGADVSARDKLWQTPLHVAAANNALTCAEAILAHQEKKQNTAHNFNFLDISDKFNRTSLHHAVFNGHVQMAQLLLEHGANPDILDKKQRRPAHYAAFLGHEEMLKLLVHYGAQLEVFDQDRLTPLHAACAGGRVNALQRLLSMGARLDVIDSKGNTGLHICCLNGKADVAQSLIAADCPLSAKNLLGYTPLHYAAASTHGGTCVEILLNMGALVNAKSASGRTPLHMSAIHGRVTRAQNLISAGAQLNTADRQGLTTLHIAARYGHELLVQCLINKGANVAATSRDGSSALHLAALYGHYAVCHKLLSAGADVLGRDNQGRTPIHCAAFAGNLELAVVLVNEYLNNVGNQFAKRAAIDAIVDINGRTPLHYAVSNRNQHRDVNLLVYLNQEFPLDAGRHDVDGRTPLHLACSLEDDLYVNFFLGLLKADEWCKLLDNSGAGPLHYAAFAGNCQALQAILSQLASKDIRAILGTPPMCPTQRLSPLELAASRGHLQCLQLLLEFATREDGDPCPGKRPDMSLILAAKHNREACLVYLLDCGLYDVNLTDKRGRTALMYAAMRSSGQTIRALLEQGAEVNIRDHRRLGVLHYAFNNYEATKELLETGAPILTRVKVACKSPLHLAALSGNAKVLSDLIDALQEDFQSISDSVASANGLPYGGRTIMSLRDPQGYSALHYACYSGNRECVALLLNKAKEEMSEDAEMQVAPRAHFTELHCAAGHLNGVSLLESILQLFGMQALHAKDAHGRTALHIAAIRGVLRNCDLLIIRGADADARDNQGCTPLMLAAQCGQCTIIEHLLRRGADPCAQDFEGNSPLHQACIHHQESVVQLLLENHELGKLVNLANHEGRTALHLAARNGLVTATQLLIVKGADVVAKDKFGHTPALCCATNAQVARCLKLILDVSPLAFSASGACPDIPSPPLSEEEEENFTH</sequence>
<keyword evidence="6 8" id="KW-0040">ANK repeat</keyword>
<dbReference type="PROSITE" id="PS50088">
    <property type="entry name" value="ANK_REPEAT"/>
    <property type="match status" value="16"/>
</dbReference>
<feature type="repeat" description="ANK" evidence="8">
    <location>
        <begin position="1036"/>
        <end position="1068"/>
    </location>
</feature>
<name>A0AAJ7WJL7_9ACAR</name>
<feature type="repeat" description="ANK" evidence="8">
    <location>
        <begin position="443"/>
        <end position="476"/>
    </location>
</feature>
<feature type="repeat" description="ANK" evidence="8">
    <location>
        <begin position="1003"/>
        <end position="1035"/>
    </location>
</feature>
<dbReference type="PRINTS" id="PR01415">
    <property type="entry name" value="ANKYRIN"/>
</dbReference>
<dbReference type="RefSeq" id="XP_028968358.1">
    <property type="nucleotide sequence ID" value="XM_029112525.1"/>
</dbReference>
<dbReference type="GO" id="GO:0006887">
    <property type="term" value="P:exocytosis"/>
    <property type="evidence" value="ECO:0007669"/>
    <property type="project" value="UniProtKB-KW"/>
</dbReference>
<dbReference type="PROSITE" id="PS50297">
    <property type="entry name" value="ANK_REP_REGION"/>
    <property type="match status" value="15"/>
</dbReference>
<feature type="repeat" description="ANK" evidence="8">
    <location>
        <begin position="1069"/>
        <end position="1092"/>
    </location>
</feature>